<evidence type="ECO:0000313" key="1">
    <source>
        <dbReference type="EMBL" id="QHT23109.1"/>
    </source>
</evidence>
<proteinExistence type="predicted"/>
<organism evidence="1">
    <name type="scientific">viral metagenome</name>
    <dbReference type="NCBI Taxonomy" id="1070528"/>
    <lineage>
        <taxon>unclassified sequences</taxon>
        <taxon>metagenomes</taxon>
        <taxon>organismal metagenomes</taxon>
    </lineage>
</organism>
<reference evidence="1" key="1">
    <citation type="journal article" date="2020" name="Nature">
        <title>Giant virus diversity and host interactions through global metagenomics.</title>
        <authorList>
            <person name="Schulz F."/>
            <person name="Roux S."/>
            <person name="Paez-Espino D."/>
            <person name="Jungbluth S."/>
            <person name="Walsh D.A."/>
            <person name="Denef V.J."/>
            <person name="McMahon K.D."/>
            <person name="Konstantinidis K.T."/>
            <person name="Eloe-Fadrosh E.A."/>
            <person name="Kyrpides N.C."/>
            <person name="Woyke T."/>
        </authorList>
    </citation>
    <scope>NUCLEOTIDE SEQUENCE</scope>
    <source>
        <strain evidence="1">GVMAG-M-3300023179-114</strain>
    </source>
</reference>
<dbReference type="AlphaFoldDB" id="A0A6C0E4A4"/>
<protein>
    <submittedName>
        <fullName evidence="1">Uncharacterized protein</fullName>
    </submittedName>
</protein>
<sequence length="74" mass="8416">MQYICPVCKLVPSSHSLAKVSENNGIIYYYTCPSKAILYYDVKGKYFSTIKDGCKVFILCYITPTGKKNETNFL</sequence>
<accession>A0A6C0E4A4</accession>
<name>A0A6C0E4A4_9ZZZZ</name>
<dbReference type="EMBL" id="MN739725">
    <property type="protein sequence ID" value="QHT23109.1"/>
    <property type="molecule type" value="Genomic_DNA"/>
</dbReference>